<dbReference type="Pfam" id="PF13958">
    <property type="entry name" value="ToxN_toxin"/>
    <property type="match status" value="1"/>
</dbReference>
<name>A0AAX2S1M7_HISSO</name>
<dbReference type="EMBL" id="SNRV01000030">
    <property type="protein sequence ID" value="TEW28118.1"/>
    <property type="molecule type" value="Genomic_DNA"/>
</dbReference>
<dbReference type="InterPro" id="IPR053735">
    <property type="entry name" value="Type_III_TA_endoRNase"/>
</dbReference>
<dbReference type="InterPro" id="IPR025911">
    <property type="entry name" value="ToxN/AbiQ_toxin"/>
</dbReference>
<accession>A0AAX2S1M7</accession>
<dbReference type="Gene3D" id="3.10.129.130">
    <property type="match status" value="1"/>
</dbReference>
<proteinExistence type="predicted"/>
<dbReference type="Proteomes" id="UP000297565">
    <property type="component" value="Unassembled WGS sequence"/>
</dbReference>
<reference evidence="1 2" key="1">
    <citation type="submission" date="2019-03" db="EMBL/GenBank/DDBJ databases">
        <title>Horizontal Gene Transfer Machinery in Histophilus somni.</title>
        <authorList>
            <person name="Mostafa Nazari M."/>
            <person name="Liljebjelke K."/>
        </authorList>
    </citation>
    <scope>NUCLEOTIDE SEQUENCE [LARGE SCALE GENOMIC DNA]</scope>
    <source>
        <strain evidence="1 2">UOC-EPH-KLM-04</strain>
    </source>
</reference>
<evidence type="ECO:0000313" key="2">
    <source>
        <dbReference type="Proteomes" id="UP000297565"/>
    </source>
</evidence>
<comment type="caution">
    <text evidence="1">The sequence shown here is derived from an EMBL/GenBank/DDBJ whole genome shotgun (WGS) entry which is preliminary data.</text>
</comment>
<protein>
    <submittedName>
        <fullName evidence="1">Type III toxin-antitoxin system ToxN/AbiQ family toxin</fullName>
    </submittedName>
</protein>
<evidence type="ECO:0000313" key="1">
    <source>
        <dbReference type="EMBL" id="TEW28118.1"/>
    </source>
</evidence>
<sequence length="160" mass="18676">MNDKLKLYRVTDHYLDFLRDVEPKIPMNKDNGKKRPFVGIVLSINGVKYIAPLSSKICKSQSDFKVKSGGEQKATIRFAYMFPIVDSALIEIDYTEEFKIDFKYTALLIKEDLYINQHKARIHEIATKTYTNAITKRFGFENFCCDFAKLEEKHRAYEAQ</sequence>
<dbReference type="GO" id="GO:0004521">
    <property type="term" value="F:RNA endonuclease activity"/>
    <property type="evidence" value="ECO:0007669"/>
    <property type="project" value="InterPro"/>
</dbReference>
<organism evidence="1 2">
    <name type="scientific">Histophilus somni</name>
    <name type="common">Haemophilus somnus</name>
    <dbReference type="NCBI Taxonomy" id="731"/>
    <lineage>
        <taxon>Bacteria</taxon>
        <taxon>Pseudomonadati</taxon>
        <taxon>Pseudomonadota</taxon>
        <taxon>Gammaproteobacteria</taxon>
        <taxon>Pasteurellales</taxon>
        <taxon>Pasteurellaceae</taxon>
        <taxon>Histophilus</taxon>
    </lineage>
</organism>
<dbReference type="GeneID" id="31486359"/>
<dbReference type="GO" id="GO:0003723">
    <property type="term" value="F:RNA binding"/>
    <property type="evidence" value="ECO:0007669"/>
    <property type="project" value="InterPro"/>
</dbReference>
<gene>
    <name evidence="1" type="ORF">E2R48_09105</name>
</gene>
<dbReference type="RefSeq" id="WP_041604955.1">
    <property type="nucleotide sequence ID" value="NZ_CP157211.1"/>
</dbReference>
<dbReference type="AlphaFoldDB" id="A0AAX2S1M7"/>